<dbReference type="PANTHER" id="PTHR35333">
    <property type="entry name" value="BETA-LACTAMASE"/>
    <property type="match status" value="1"/>
</dbReference>
<feature type="domain" description="Beta-lactamase class A catalytic" evidence="7">
    <location>
        <begin position="46"/>
        <end position="271"/>
    </location>
</feature>
<evidence type="ECO:0000256" key="2">
    <source>
        <dbReference type="ARBA" id="ARBA00009009"/>
    </source>
</evidence>
<dbReference type="AlphaFoldDB" id="A0A521FJT7"/>
<name>A0A521FJT7_9SPHI</name>
<evidence type="ECO:0000313" key="9">
    <source>
        <dbReference type="Proteomes" id="UP000320300"/>
    </source>
</evidence>
<dbReference type="InterPro" id="IPR012338">
    <property type="entry name" value="Beta-lactam/transpept-like"/>
</dbReference>
<dbReference type="Pfam" id="PF13354">
    <property type="entry name" value="Beta-lactamase2"/>
    <property type="match status" value="1"/>
</dbReference>
<dbReference type="GO" id="GO:0046677">
    <property type="term" value="P:response to antibiotic"/>
    <property type="evidence" value="ECO:0007669"/>
    <property type="project" value="UniProtKB-UniRule"/>
</dbReference>
<comment type="similarity">
    <text evidence="2 6">Belongs to the class-A beta-lactamase family.</text>
</comment>
<dbReference type="Gene3D" id="3.40.710.10">
    <property type="entry name" value="DD-peptidase/beta-lactamase superfamily"/>
    <property type="match status" value="1"/>
</dbReference>
<dbReference type="InterPro" id="IPR023650">
    <property type="entry name" value="Beta-lactam_class-A_AS"/>
</dbReference>
<dbReference type="SUPFAM" id="SSF56601">
    <property type="entry name" value="beta-lactamase/transpeptidase-like"/>
    <property type="match status" value="1"/>
</dbReference>
<keyword evidence="4 6" id="KW-0378">Hydrolase</keyword>
<evidence type="ECO:0000259" key="7">
    <source>
        <dbReference type="Pfam" id="PF13354"/>
    </source>
</evidence>
<dbReference type="EMBL" id="FXTN01000013">
    <property type="protein sequence ID" value="SMO96448.1"/>
    <property type="molecule type" value="Genomic_DNA"/>
</dbReference>
<proteinExistence type="inferred from homology"/>
<dbReference type="InterPro" id="IPR000871">
    <property type="entry name" value="Beta-lactam_class-A"/>
</dbReference>
<evidence type="ECO:0000256" key="4">
    <source>
        <dbReference type="ARBA" id="ARBA00022801"/>
    </source>
</evidence>
<dbReference type="GO" id="GO:0030655">
    <property type="term" value="P:beta-lactam antibiotic catabolic process"/>
    <property type="evidence" value="ECO:0007669"/>
    <property type="project" value="InterPro"/>
</dbReference>
<sequence>MTVYTRFTIACLLLTLGIYPPLMAQGHEGLRNKIRAYASNGKCKVGVAIRLLETGDTLSHGDAVLYPMQSVFKFPIAMSLLIAADKGEIDLNQRVHIKKEELKKTVSALYDKYPDGNIDVPLLEVLSDMVTKSDNNACDIIMKILGGGDRITRDIHRLGVPAFTVKVNEAQMSSEWPLQYLNVCRPSAQIQLLDILLNKPVLSNKNRDLLLEMMHHTFVTPNRIRRFLPAGTPLAHRSGTSSTKNGLSPATNDVGLITLPNGNHLAIAVFVAESYEEMDARELIIANIAKAAYEEFSSK</sequence>
<dbReference type="GO" id="GO:0008800">
    <property type="term" value="F:beta-lactamase activity"/>
    <property type="evidence" value="ECO:0007669"/>
    <property type="project" value="UniProtKB-UniRule"/>
</dbReference>
<accession>A0A521FJT7</accession>
<dbReference type="NCBIfam" id="NF033103">
    <property type="entry name" value="bla_class_A"/>
    <property type="match status" value="1"/>
</dbReference>
<dbReference type="EC" id="3.5.2.6" evidence="3 6"/>
<dbReference type="PROSITE" id="PS00146">
    <property type="entry name" value="BETA_LACTAMASE_A"/>
    <property type="match status" value="1"/>
</dbReference>
<evidence type="ECO:0000313" key="8">
    <source>
        <dbReference type="EMBL" id="SMO96448.1"/>
    </source>
</evidence>
<comment type="catalytic activity">
    <reaction evidence="1 6">
        <text>a beta-lactam + H2O = a substituted beta-amino acid</text>
        <dbReference type="Rhea" id="RHEA:20401"/>
        <dbReference type="ChEBI" id="CHEBI:15377"/>
        <dbReference type="ChEBI" id="CHEBI:35627"/>
        <dbReference type="ChEBI" id="CHEBI:140347"/>
        <dbReference type="EC" id="3.5.2.6"/>
    </reaction>
</comment>
<keyword evidence="9" id="KW-1185">Reference proteome</keyword>
<dbReference type="PANTHER" id="PTHR35333:SF3">
    <property type="entry name" value="BETA-LACTAMASE-TYPE TRANSPEPTIDASE FOLD CONTAINING PROTEIN"/>
    <property type="match status" value="1"/>
</dbReference>
<keyword evidence="5 6" id="KW-0046">Antibiotic resistance</keyword>
<organism evidence="8 9">
    <name type="scientific">Pedobacter westerhofensis</name>
    <dbReference type="NCBI Taxonomy" id="425512"/>
    <lineage>
        <taxon>Bacteria</taxon>
        <taxon>Pseudomonadati</taxon>
        <taxon>Bacteroidota</taxon>
        <taxon>Sphingobacteriia</taxon>
        <taxon>Sphingobacteriales</taxon>
        <taxon>Sphingobacteriaceae</taxon>
        <taxon>Pedobacter</taxon>
    </lineage>
</organism>
<protein>
    <recommendedName>
        <fullName evidence="3 6">Beta-lactamase</fullName>
        <ecNumber evidence="3 6">3.5.2.6</ecNumber>
    </recommendedName>
</protein>
<reference evidence="8 9" key="1">
    <citation type="submission" date="2017-05" db="EMBL/GenBank/DDBJ databases">
        <authorList>
            <person name="Varghese N."/>
            <person name="Submissions S."/>
        </authorList>
    </citation>
    <scope>NUCLEOTIDE SEQUENCE [LARGE SCALE GENOMIC DNA]</scope>
    <source>
        <strain evidence="8 9">DSM 19036</strain>
    </source>
</reference>
<dbReference type="Proteomes" id="UP000320300">
    <property type="component" value="Unassembled WGS sequence"/>
</dbReference>
<dbReference type="RefSeq" id="WP_185960576.1">
    <property type="nucleotide sequence ID" value="NZ_CBCSJO010000012.1"/>
</dbReference>
<evidence type="ECO:0000256" key="6">
    <source>
        <dbReference type="RuleBase" id="RU361140"/>
    </source>
</evidence>
<gene>
    <name evidence="8" type="ORF">SAMN06265348_11380</name>
</gene>
<evidence type="ECO:0000256" key="1">
    <source>
        <dbReference type="ARBA" id="ARBA00001526"/>
    </source>
</evidence>
<evidence type="ECO:0000256" key="3">
    <source>
        <dbReference type="ARBA" id="ARBA00012865"/>
    </source>
</evidence>
<dbReference type="InterPro" id="IPR045155">
    <property type="entry name" value="Beta-lactam_cat"/>
</dbReference>
<evidence type="ECO:0000256" key="5">
    <source>
        <dbReference type="ARBA" id="ARBA00023251"/>
    </source>
</evidence>